<evidence type="ECO:0000256" key="4">
    <source>
        <dbReference type="ARBA" id="ARBA00022763"/>
    </source>
</evidence>
<dbReference type="InterPro" id="IPR050853">
    <property type="entry name" value="WD_repeat_DNA-damage-binding"/>
</dbReference>
<dbReference type="InterPro" id="IPR019775">
    <property type="entry name" value="WD40_repeat_CS"/>
</dbReference>
<dbReference type="GO" id="GO:0006974">
    <property type="term" value="P:DNA damage response"/>
    <property type="evidence" value="ECO:0007669"/>
    <property type="project" value="UniProtKB-KW"/>
</dbReference>
<dbReference type="EMBL" id="HBIR01023072">
    <property type="protein sequence ID" value="CAE0549743.1"/>
    <property type="molecule type" value="Transcribed_RNA"/>
</dbReference>
<dbReference type="PANTHER" id="PTHR14773">
    <property type="entry name" value="WD REPEAT-CONTAINING PROTEIN 76"/>
    <property type="match status" value="1"/>
</dbReference>
<dbReference type="GO" id="GO:2000001">
    <property type="term" value="P:regulation of DNA damage checkpoint"/>
    <property type="evidence" value="ECO:0007669"/>
    <property type="project" value="TreeGrafter"/>
</dbReference>
<evidence type="ECO:0000313" key="7">
    <source>
        <dbReference type="EMBL" id="CAE0549743.1"/>
    </source>
</evidence>
<keyword evidence="3" id="KW-0677">Repeat</keyword>
<dbReference type="InterPro" id="IPR015943">
    <property type="entry name" value="WD40/YVTN_repeat-like_dom_sf"/>
</dbReference>
<dbReference type="InterPro" id="IPR036322">
    <property type="entry name" value="WD40_repeat_dom_sf"/>
</dbReference>
<accession>A0A7S3SBA5</accession>
<feature type="repeat" description="WD" evidence="6">
    <location>
        <begin position="91"/>
        <end position="126"/>
    </location>
</feature>
<dbReference type="GO" id="GO:0003677">
    <property type="term" value="F:DNA binding"/>
    <property type="evidence" value="ECO:0007669"/>
    <property type="project" value="UniProtKB-KW"/>
</dbReference>
<dbReference type="PROSITE" id="PS50082">
    <property type="entry name" value="WD_REPEATS_2"/>
    <property type="match status" value="1"/>
</dbReference>
<dbReference type="InterPro" id="IPR001680">
    <property type="entry name" value="WD40_rpt"/>
</dbReference>
<organism evidence="7">
    <name type="scientific">Emiliania huxleyi</name>
    <name type="common">Coccolithophore</name>
    <name type="synonym">Pontosphaera huxleyi</name>
    <dbReference type="NCBI Taxonomy" id="2903"/>
    <lineage>
        <taxon>Eukaryota</taxon>
        <taxon>Haptista</taxon>
        <taxon>Haptophyta</taxon>
        <taxon>Prymnesiophyceae</taxon>
        <taxon>Isochrysidales</taxon>
        <taxon>Noelaerhabdaceae</taxon>
        <taxon>Emiliania</taxon>
    </lineage>
</organism>
<dbReference type="Gene3D" id="2.130.10.10">
    <property type="entry name" value="YVTN repeat-like/Quinoprotein amine dehydrogenase"/>
    <property type="match status" value="1"/>
</dbReference>
<reference evidence="7" key="1">
    <citation type="submission" date="2021-01" db="EMBL/GenBank/DDBJ databases">
        <authorList>
            <person name="Corre E."/>
            <person name="Pelletier E."/>
            <person name="Niang G."/>
            <person name="Scheremetjew M."/>
            <person name="Finn R."/>
            <person name="Kale V."/>
            <person name="Holt S."/>
            <person name="Cochrane G."/>
            <person name="Meng A."/>
            <person name="Brown T."/>
            <person name="Cohen L."/>
        </authorList>
    </citation>
    <scope>NUCLEOTIDE SEQUENCE</scope>
    <source>
        <strain evidence="7">379</strain>
    </source>
</reference>
<protein>
    <submittedName>
        <fullName evidence="7">Uncharacterized protein</fullName>
    </submittedName>
</protein>
<dbReference type="AlphaFoldDB" id="A0A7S3SBA5"/>
<keyword evidence="2 6" id="KW-0853">WD repeat</keyword>
<dbReference type="SMART" id="SM00320">
    <property type="entry name" value="WD40"/>
    <property type="match status" value="3"/>
</dbReference>
<evidence type="ECO:0000256" key="2">
    <source>
        <dbReference type="ARBA" id="ARBA00022574"/>
    </source>
</evidence>
<sequence>MRFAAHLPHLLLSCSHDGAVRALDLGGGGSSAFVELYRAPEDPDGDYAMLHALSRTAGEGGALAVCRTDGLVTLLDPRAAPGGGGTGVHTQRVHEKKVFSADFSAAKPHLLATASLDRTVCLWDVRAFGGAGGKKAKPLATLEHGLSVTAARFSHSGDRLLTTCNDDLLRVFAGGKADKDWALQTAIKHNNKTGRYITSFQAEWLRGSDETVVCGSLLHPRGIDVFDASDGSAAERLEHDNVTSVVSLIAQHPTQPVLVASNSGGKCFCWRPEE</sequence>
<evidence type="ECO:0000256" key="3">
    <source>
        <dbReference type="ARBA" id="ARBA00022737"/>
    </source>
</evidence>
<proteinExistence type="inferred from homology"/>
<comment type="similarity">
    <text evidence="1">Belongs to the WD repeat DDB2/WDR76 family.</text>
</comment>
<name>A0A7S3SBA5_EMIHU</name>
<evidence type="ECO:0000256" key="5">
    <source>
        <dbReference type="ARBA" id="ARBA00023125"/>
    </source>
</evidence>
<evidence type="ECO:0000256" key="6">
    <source>
        <dbReference type="PROSITE-ProRule" id="PRU00221"/>
    </source>
</evidence>
<keyword evidence="5" id="KW-0238">DNA-binding</keyword>
<dbReference type="GO" id="GO:0005634">
    <property type="term" value="C:nucleus"/>
    <property type="evidence" value="ECO:0007669"/>
    <property type="project" value="TreeGrafter"/>
</dbReference>
<evidence type="ECO:0000256" key="1">
    <source>
        <dbReference type="ARBA" id="ARBA00005434"/>
    </source>
</evidence>
<keyword evidence="4" id="KW-0227">DNA damage</keyword>
<dbReference type="SUPFAM" id="SSF50978">
    <property type="entry name" value="WD40 repeat-like"/>
    <property type="match status" value="1"/>
</dbReference>
<dbReference type="PANTHER" id="PTHR14773:SF0">
    <property type="entry name" value="WD REPEAT-CONTAINING PROTEIN 76"/>
    <property type="match status" value="1"/>
</dbReference>
<dbReference type="PROSITE" id="PS00678">
    <property type="entry name" value="WD_REPEATS_1"/>
    <property type="match status" value="1"/>
</dbReference>
<gene>
    <name evidence="7" type="ORF">EHUX00137_LOCUS17654</name>
</gene>
<dbReference type="Pfam" id="PF00400">
    <property type="entry name" value="WD40"/>
    <property type="match status" value="2"/>
</dbReference>